<dbReference type="Proteomes" id="UP001055804">
    <property type="component" value="Unassembled WGS sequence"/>
</dbReference>
<dbReference type="SUPFAM" id="SSF50465">
    <property type="entry name" value="EF-Tu/eEF-1alpha/eIF2-gamma C-terminal domain"/>
    <property type="match status" value="1"/>
</dbReference>
<comment type="similarity">
    <text evidence="14">Belongs to the APS kinase family.</text>
</comment>
<dbReference type="InterPro" id="IPR002891">
    <property type="entry name" value="APS"/>
</dbReference>
<keyword evidence="17" id="KW-1185">Reference proteome</keyword>
<dbReference type="SUPFAM" id="SSF50447">
    <property type="entry name" value="Translation proteins"/>
    <property type="match status" value="1"/>
</dbReference>
<dbReference type="HAMAP" id="MF_00065">
    <property type="entry name" value="Adenylyl_sulf_kinase"/>
    <property type="match status" value="1"/>
</dbReference>
<keyword evidence="10" id="KW-0342">GTP-binding</keyword>
<proteinExistence type="inferred from homology"/>
<dbReference type="AlphaFoldDB" id="A0A9J6PAA2"/>
<feature type="binding site" evidence="14">
    <location>
        <begin position="477"/>
        <end position="484"/>
    </location>
    <ligand>
        <name>ATP</name>
        <dbReference type="ChEBI" id="CHEBI:30616"/>
    </ligand>
</feature>
<comment type="pathway">
    <text evidence="14">Sulfur metabolism; hydrogen sulfide biosynthesis; sulfite from sulfate: step 2/3.</text>
</comment>
<dbReference type="GO" id="GO:0005525">
    <property type="term" value="F:GTP binding"/>
    <property type="evidence" value="ECO:0007669"/>
    <property type="project" value="UniProtKB-KW"/>
</dbReference>
<comment type="catalytic activity">
    <reaction evidence="13">
        <text>sulfate + ATP + H(+) = adenosine 5'-phosphosulfate + diphosphate</text>
        <dbReference type="Rhea" id="RHEA:18133"/>
        <dbReference type="ChEBI" id="CHEBI:15378"/>
        <dbReference type="ChEBI" id="CHEBI:16189"/>
        <dbReference type="ChEBI" id="CHEBI:30616"/>
        <dbReference type="ChEBI" id="CHEBI:33019"/>
        <dbReference type="ChEBI" id="CHEBI:58243"/>
        <dbReference type="EC" id="2.7.7.4"/>
    </reaction>
</comment>
<evidence type="ECO:0000256" key="12">
    <source>
        <dbReference type="ARBA" id="ARBA00024872"/>
    </source>
</evidence>
<dbReference type="InterPro" id="IPR059117">
    <property type="entry name" value="APS_kinase_dom"/>
</dbReference>
<evidence type="ECO:0000256" key="11">
    <source>
        <dbReference type="ARBA" id="ARBA00023268"/>
    </source>
</evidence>
<dbReference type="Gene3D" id="3.40.50.300">
    <property type="entry name" value="P-loop containing nucleotide triphosphate hydrolases"/>
    <property type="match status" value="2"/>
</dbReference>
<evidence type="ECO:0000256" key="14">
    <source>
        <dbReference type="HAMAP-Rule" id="MF_00065"/>
    </source>
</evidence>
<dbReference type="CDD" id="cd04166">
    <property type="entry name" value="CysN_ATPS"/>
    <property type="match status" value="1"/>
</dbReference>
<sequence>MTNAPKTTALRLVESAAPERDQLKIVIVGHVDHGKSTLVGRLFHETGSLPDGKFEAIKAMCERRGMPFEWAFLMDAFQAERDQGITIDTSQIWFKTEARDYVIIDAPGHKEFLKNMITGAAQAEAALLVIDADEGVREQSRRHGYLLSLLGITQVAVAINKMDLVGYSEERFRAVEAEYRAYLESIGVKPRVIVPVSAREGDLISGPSANMPWYTGPSIVGALDSFEKAAPMVERPLRMFVQDIYKFDQRRIIAGRLSSGRIRVGDEVIFSPSNKTVRVKSIESWSSDPAAPARTVAEAGESVGITLDEQIFVERGDLISHVPDEDRAAPMETDVFRARLFWLGRESLSEGKRLKLKLGTLEAQVTVERIEHVVDTGDLATGAATHVERNAVAEVVIRANRLLALDPYEDNPYSGRFVLVDRYDVVGGGIVSMEGYADQRELVTRRATNITRVEHRITEDMRVARNGHKGAVIWLTGLSGAGKSTLAVALEQALFEKGYQAYVLDGDNIRDGLNANLGFSPEDRAENIRRVGEVASLFASAGMIAITAFISPYRSDRERARKAAPGRFHEVHVKASVEACEARDPKGLYKRARTGEIKEFTGISAPYEAPDAPDLVVDTEAQSIDSCLDTLVAYVANACRS</sequence>
<feature type="domain" description="Tr-type G" evidence="15">
    <location>
        <begin position="20"/>
        <end position="232"/>
    </location>
</feature>
<dbReference type="SUPFAM" id="SSF52540">
    <property type="entry name" value="P-loop containing nucleoside triphosphate hydrolases"/>
    <property type="match status" value="2"/>
</dbReference>
<dbReference type="PRINTS" id="PR00315">
    <property type="entry name" value="ELONGATNFCT"/>
</dbReference>
<dbReference type="InterPro" id="IPR054696">
    <property type="entry name" value="GTP-eEF1A_C"/>
</dbReference>
<dbReference type="InterPro" id="IPR031157">
    <property type="entry name" value="G_TR_CS"/>
</dbReference>
<dbReference type="GO" id="GO:0003924">
    <property type="term" value="F:GTPase activity"/>
    <property type="evidence" value="ECO:0007669"/>
    <property type="project" value="InterPro"/>
</dbReference>
<dbReference type="GO" id="GO:0004020">
    <property type="term" value="F:adenylylsulfate kinase activity"/>
    <property type="evidence" value="ECO:0007669"/>
    <property type="project" value="UniProtKB-UniRule"/>
</dbReference>
<evidence type="ECO:0000256" key="13">
    <source>
        <dbReference type="ARBA" id="ARBA00049370"/>
    </source>
</evidence>
<dbReference type="Pfam" id="PF01583">
    <property type="entry name" value="APS_kinase"/>
    <property type="match status" value="1"/>
</dbReference>
<dbReference type="InterPro" id="IPR027417">
    <property type="entry name" value="P-loop_NTPase"/>
</dbReference>
<keyword evidence="8 14" id="KW-0547">Nucleotide-binding</keyword>
<evidence type="ECO:0000256" key="3">
    <source>
        <dbReference type="ARBA" id="ARBA00005438"/>
    </source>
</evidence>
<evidence type="ECO:0000256" key="2">
    <source>
        <dbReference type="ARBA" id="ARBA00002357"/>
    </source>
</evidence>
<organism evidence="16 17">
    <name type="scientific">Futiania mangrovi</name>
    <dbReference type="NCBI Taxonomy" id="2959716"/>
    <lineage>
        <taxon>Bacteria</taxon>
        <taxon>Pseudomonadati</taxon>
        <taxon>Pseudomonadota</taxon>
        <taxon>Alphaproteobacteria</taxon>
        <taxon>Futianiales</taxon>
        <taxon>Futianiaceae</taxon>
        <taxon>Futiania</taxon>
    </lineage>
</organism>
<comment type="similarity">
    <text evidence="3">In the C-terminal section; belongs to the APS kinase family.</text>
</comment>
<dbReference type="Gene3D" id="2.40.30.10">
    <property type="entry name" value="Translation factors"/>
    <property type="match status" value="2"/>
</dbReference>
<dbReference type="GO" id="GO:0004781">
    <property type="term" value="F:sulfate adenylyltransferase (ATP) activity"/>
    <property type="evidence" value="ECO:0007669"/>
    <property type="project" value="UniProtKB-EC"/>
</dbReference>
<dbReference type="Pfam" id="PF22594">
    <property type="entry name" value="GTP-eEF1A_C"/>
    <property type="match status" value="1"/>
</dbReference>
<keyword evidence="7" id="KW-0548">Nucleotidyltransferase</keyword>
<dbReference type="InterPro" id="IPR009001">
    <property type="entry name" value="Transl_elong_EF1A/Init_IF2_C"/>
</dbReference>
<keyword evidence="14 16" id="KW-0418">Kinase</keyword>
<dbReference type="EMBL" id="JAMZFT010000001">
    <property type="protein sequence ID" value="MCP1334926.1"/>
    <property type="molecule type" value="Genomic_DNA"/>
</dbReference>
<keyword evidence="6 14" id="KW-0808">Transferase</keyword>
<evidence type="ECO:0000256" key="6">
    <source>
        <dbReference type="ARBA" id="ARBA00022679"/>
    </source>
</evidence>
<evidence type="ECO:0000313" key="17">
    <source>
        <dbReference type="Proteomes" id="UP001055804"/>
    </source>
</evidence>
<dbReference type="NCBIfam" id="TIGR00455">
    <property type="entry name" value="apsK"/>
    <property type="match status" value="1"/>
</dbReference>
<evidence type="ECO:0000313" key="16">
    <source>
        <dbReference type="EMBL" id="MCP1334926.1"/>
    </source>
</evidence>
<evidence type="ECO:0000256" key="1">
    <source>
        <dbReference type="ARBA" id="ARBA00001823"/>
    </source>
</evidence>
<dbReference type="NCBIfam" id="NF003013">
    <property type="entry name" value="PRK03846.1"/>
    <property type="match status" value="1"/>
</dbReference>
<comment type="subunit">
    <text evidence="5">Sulfate-activating enzymes, NodP and NodQ, may be physically associated.</text>
</comment>
<dbReference type="PANTHER" id="PTHR23115">
    <property type="entry name" value="TRANSLATION FACTOR"/>
    <property type="match status" value="1"/>
</dbReference>
<reference evidence="16" key="1">
    <citation type="submission" date="2022-06" db="EMBL/GenBank/DDBJ databases">
        <title>Isolation and Genomics of Futiania mangrovii gen. nov., sp. nov., a Rare and Metabolically-versatile member in the Class Alphaproteobacteria.</title>
        <authorList>
            <person name="Liu L."/>
            <person name="Huang W.-C."/>
            <person name="Pan J."/>
            <person name="Li J."/>
            <person name="Huang Y."/>
            <person name="Du H."/>
            <person name="Liu Y."/>
            <person name="Li M."/>
        </authorList>
    </citation>
    <scope>NUCLEOTIDE SEQUENCE</scope>
    <source>
        <strain evidence="16">FT118</strain>
    </source>
</reference>
<gene>
    <name evidence="14 16" type="primary">cysC</name>
    <name evidence="16" type="ORF">NJQ99_00720</name>
</gene>
<evidence type="ECO:0000256" key="7">
    <source>
        <dbReference type="ARBA" id="ARBA00022695"/>
    </source>
</evidence>
<dbReference type="InterPro" id="IPR041757">
    <property type="entry name" value="CysN_GTP-bd"/>
</dbReference>
<dbReference type="InterPro" id="IPR000795">
    <property type="entry name" value="T_Tr_GTP-bd_dom"/>
</dbReference>
<comment type="catalytic activity">
    <reaction evidence="1 14">
        <text>adenosine 5'-phosphosulfate + ATP = 3'-phosphoadenylyl sulfate + ADP + H(+)</text>
        <dbReference type="Rhea" id="RHEA:24152"/>
        <dbReference type="ChEBI" id="CHEBI:15378"/>
        <dbReference type="ChEBI" id="CHEBI:30616"/>
        <dbReference type="ChEBI" id="CHEBI:58243"/>
        <dbReference type="ChEBI" id="CHEBI:58339"/>
        <dbReference type="ChEBI" id="CHEBI:456216"/>
        <dbReference type="EC" id="2.7.1.25"/>
    </reaction>
</comment>
<dbReference type="PROSITE" id="PS00301">
    <property type="entry name" value="G_TR_1"/>
    <property type="match status" value="1"/>
</dbReference>
<evidence type="ECO:0000256" key="8">
    <source>
        <dbReference type="ARBA" id="ARBA00022741"/>
    </source>
</evidence>
<evidence type="ECO:0000256" key="5">
    <source>
        <dbReference type="ARBA" id="ARBA00011760"/>
    </source>
</evidence>
<keyword evidence="9 14" id="KW-0067">ATP-binding</keyword>
<dbReference type="RefSeq" id="WP_269330889.1">
    <property type="nucleotide sequence ID" value="NZ_JAMZFT010000001.1"/>
</dbReference>
<comment type="similarity">
    <text evidence="4">In the N-terminal section; belongs to the TRAFAC class translation factor GTPase superfamily. Classic translation factor GTPase family. CysN/NodQ subfamily.</text>
</comment>
<dbReference type="NCBIfam" id="TIGR02034">
    <property type="entry name" value="CysN"/>
    <property type="match status" value="1"/>
</dbReference>
<comment type="function">
    <text evidence="14">Catalyzes the synthesis of activated sulfate.</text>
</comment>
<keyword evidence="14" id="KW-0597">Phosphoprotein</keyword>
<comment type="function">
    <text evidence="2">APS kinase catalyzes the synthesis of activated sulfate.</text>
</comment>
<dbReference type="GO" id="GO:0070814">
    <property type="term" value="P:hydrogen sulfide biosynthetic process"/>
    <property type="evidence" value="ECO:0007669"/>
    <property type="project" value="UniProtKB-UniRule"/>
</dbReference>
<dbReference type="CDD" id="cd02027">
    <property type="entry name" value="APSK"/>
    <property type="match status" value="1"/>
</dbReference>
<comment type="caution">
    <text evidence="16">The sequence shown here is derived from an EMBL/GenBank/DDBJ whole genome shotgun (WGS) entry which is preliminary data.</text>
</comment>
<keyword evidence="11" id="KW-0511">Multifunctional enzyme</keyword>
<comment type="function">
    <text evidence="12">Proposed to provide activated sulfate for transfer to Nod factor. ATP sulfurylase may be the GTPase, regulating ATP sulfurylase activity.</text>
</comment>
<protein>
    <recommendedName>
        <fullName evidence="14">Adenylyl-sulfate kinase</fullName>
        <ecNumber evidence="14">2.7.1.25</ecNumber>
    </recommendedName>
    <alternativeName>
        <fullName evidence="14">APS kinase</fullName>
    </alternativeName>
    <alternativeName>
        <fullName evidence="14">ATP adenosine-5'-phosphosulfate 3'-phosphotransferase</fullName>
    </alternativeName>
    <alternativeName>
        <fullName evidence="14">Adenosine-5'-phosphosulfate kinase</fullName>
    </alternativeName>
</protein>
<dbReference type="PROSITE" id="PS51722">
    <property type="entry name" value="G_TR_2"/>
    <property type="match status" value="1"/>
</dbReference>
<name>A0A9J6PAA2_9PROT</name>
<dbReference type="GO" id="GO:0000103">
    <property type="term" value="P:sulfate assimilation"/>
    <property type="evidence" value="ECO:0007669"/>
    <property type="project" value="UniProtKB-UniRule"/>
</dbReference>
<dbReference type="InterPro" id="IPR044139">
    <property type="entry name" value="CysN_NoDQ_III"/>
</dbReference>
<dbReference type="InterPro" id="IPR050100">
    <property type="entry name" value="TRAFAC_GTPase_members"/>
</dbReference>
<dbReference type="InterPro" id="IPR009000">
    <property type="entry name" value="Transl_B-barrel_sf"/>
</dbReference>
<dbReference type="EC" id="2.7.1.25" evidence="14"/>
<feature type="active site" description="Phosphoserine intermediate" evidence="14">
    <location>
        <position position="551"/>
    </location>
</feature>
<evidence type="ECO:0000256" key="10">
    <source>
        <dbReference type="ARBA" id="ARBA00023134"/>
    </source>
</evidence>
<dbReference type="GO" id="GO:0005524">
    <property type="term" value="F:ATP binding"/>
    <property type="evidence" value="ECO:0007669"/>
    <property type="project" value="UniProtKB-UniRule"/>
</dbReference>
<dbReference type="Pfam" id="PF00009">
    <property type="entry name" value="GTP_EFTU"/>
    <property type="match status" value="1"/>
</dbReference>
<evidence type="ECO:0000256" key="9">
    <source>
        <dbReference type="ARBA" id="ARBA00022840"/>
    </source>
</evidence>
<dbReference type="InterPro" id="IPR011779">
    <property type="entry name" value="SO4_adenylTrfase_lsu"/>
</dbReference>
<evidence type="ECO:0000259" key="15">
    <source>
        <dbReference type="PROSITE" id="PS51722"/>
    </source>
</evidence>
<dbReference type="CDD" id="cd04095">
    <property type="entry name" value="CysN_NoDQ_III"/>
    <property type="match status" value="1"/>
</dbReference>
<evidence type="ECO:0000256" key="4">
    <source>
        <dbReference type="ARBA" id="ARBA00007237"/>
    </source>
</evidence>
<accession>A0A9J6PAA2</accession>